<feature type="domain" description="GH3 C-terminal" evidence="2">
    <location>
        <begin position="201"/>
        <end position="333"/>
    </location>
</feature>
<dbReference type="Proteomes" id="UP000663889">
    <property type="component" value="Unassembled WGS sequence"/>
</dbReference>
<dbReference type="AlphaFoldDB" id="A0A814P5R5"/>
<protein>
    <submittedName>
        <fullName evidence="3">Uncharacterized protein</fullName>
    </submittedName>
</protein>
<name>A0A814P5R5_9BILA</name>
<accession>A0A814P5R5</accession>
<reference evidence="3" key="1">
    <citation type="submission" date="2021-02" db="EMBL/GenBank/DDBJ databases">
        <authorList>
            <person name="Nowell W R."/>
        </authorList>
    </citation>
    <scope>NUCLEOTIDE SEQUENCE</scope>
</reference>
<feature type="domain" description="GH3 middle" evidence="1">
    <location>
        <begin position="10"/>
        <end position="51"/>
    </location>
</feature>
<dbReference type="Pfam" id="PF23572">
    <property type="entry name" value="GH3_C"/>
    <property type="match status" value="1"/>
</dbReference>
<feature type="domain" description="GH3 middle" evidence="1">
    <location>
        <begin position="113"/>
        <end position="159"/>
    </location>
</feature>
<dbReference type="InterPro" id="IPR055378">
    <property type="entry name" value="GH3_C"/>
</dbReference>
<gene>
    <name evidence="3" type="ORF">SEV965_LOCUS15988</name>
</gene>
<dbReference type="GO" id="GO:0016881">
    <property type="term" value="F:acid-amino acid ligase activity"/>
    <property type="evidence" value="ECO:0007669"/>
    <property type="project" value="TreeGrafter"/>
</dbReference>
<sequence>MGSKRLEYLAQPKTLLISDVEPGNRYELVCTTEAGLVRYRMGDVVTCTRFLCRSDDLVPLPIDQEEIPRIPLFSRAYRIGSLLDAFGEKTSEQHLMDALQRTSQQWKEQGKKTFIRQAQPKTLLISDVEPENRYELVCTTEAGLVRYRMGDVVTCTRFLCRSDDLVPLPIDQEEIPRIPLFSIAYRIGSLLDAFGEKTSEQHLMDALQRTSQQWKEQGISLDVYDFTSYPKLDVFPPHYVLFLELIEEQNSKQEYKINEKNLQLLQTMVDSEVEQQLCQTNFNYNNVRKGSKLAPLVCILVRNGTFSTFLADILVTDRVSPTQIKPHRLLKNENHIQFFYANQINISSS</sequence>
<organism evidence="3 4">
    <name type="scientific">Rotaria sordida</name>
    <dbReference type="NCBI Taxonomy" id="392033"/>
    <lineage>
        <taxon>Eukaryota</taxon>
        <taxon>Metazoa</taxon>
        <taxon>Spiralia</taxon>
        <taxon>Gnathifera</taxon>
        <taxon>Rotifera</taxon>
        <taxon>Eurotatoria</taxon>
        <taxon>Bdelloidea</taxon>
        <taxon>Philodinida</taxon>
        <taxon>Philodinidae</taxon>
        <taxon>Rotaria</taxon>
    </lineage>
</organism>
<dbReference type="PANTHER" id="PTHR31901:SF9">
    <property type="entry name" value="GH3 DOMAIN-CONTAINING PROTEIN"/>
    <property type="match status" value="1"/>
</dbReference>
<evidence type="ECO:0000313" key="4">
    <source>
        <dbReference type="Proteomes" id="UP000663889"/>
    </source>
</evidence>
<dbReference type="Pfam" id="PF23571">
    <property type="entry name" value="GH3_M"/>
    <property type="match status" value="2"/>
</dbReference>
<evidence type="ECO:0000259" key="2">
    <source>
        <dbReference type="Pfam" id="PF23572"/>
    </source>
</evidence>
<dbReference type="GO" id="GO:0005737">
    <property type="term" value="C:cytoplasm"/>
    <property type="evidence" value="ECO:0007669"/>
    <property type="project" value="TreeGrafter"/>
</dbReference>
<dbReference type="InterPro" id="IPR004993">
    <property type="entry name" value="GH3"/>
</dbReference>
<evidence type="ECO:0000259" key="1">
    <source>
        <dbReference type="Pfam" id="PF23571"/>
    </source>
</evidence>
<proteinExistence type="predicted"/>
<dbReference type="InterPro" id="IPR055377">
    <property type="entry name" value="GH3_M"/>
</dbReference>
<comment type="caution">
    <text evidence="3">The sequence shown here is derived from an EMBL/GenBank/DDBJ whole genome shotgun (WGS) entry which is preliminary data.</text>
</comment>
<dbReference type="PANTHER" id="PTHR31901">
    <property type="entry name" value="GH3 DOMAIN-CONTAINING PROTEIN"/>
    <property type="match status" value="1"/>
</dbReference>
<dbReference type="EMBL" id="CAJNOU010000859">
    <property type="protein sequence ID" value="CAF1103289.1"/>
    <property type="molecule type" value="Genomic_DNA"/>
</dbReference>
<evidence type="ECO:0000313" key="3">
    <source>
        <dbReference type="EMBL" id="CAF1103289.1"/>
    </source>
</evidence>